<evidence type="ECO:0000256" key="6">
    <source>
        <dbReference type="SAM" id="Phobius"/>
    </source>
</evidence>
<name>A0A4Q1BZ62_9BACT</name>
<feature type="transmembrane region" description="Helical" evidence="6">
    <location>
        <begin position="30"/>
        <end position="52"/>
    </location>
</feature>
<dbReference type="Proteomes" id="UP000289455">
    <property type="component" value="Unassembled WGS sequence"/>
</dbReference>
<dbReference type="OrthoDB" id="1098926at2"/>
<feature type="transmembrane region" description="Helical" evidence="6">
    <location>
        <begin position="93"/>
        <end position="114"/>
    </location>
</feature>
<feature type="transmembrane region" description="Helical" evidence="6">
    <location>
        <begin position="178"/>
        <end position="199"/>
    </location>
</feature>
<feature type="transmembrane region" description="Helical" evidence="6">
    <location>
        <begin position="147"/>
        <end position="169"/>
    </location>
</feature>
<keyword evidence="4 6" id="KW-1133">Transmembrane helix</keyword>
<feature type="transmembrane region" description="Helical" evidence="6">
    <location>
        <begin position="238"/>
        <end position="258"/>
    </location>
</feature>
<accession>A0A4Q1BZ62</accession>
<feature type="domain" description="EamA" evidence="7">
    <location>
        <begin position="4"/>
        <end position="137"/>
    </location>
</feature>
<evidence type="ECO:0000256" key="4">
    <source>
        <dbReference type="ARBA" id="ARBA00022989"/>
    </source>
</evidence>
<sequence length="289" mass="31864">MKNLLAGILFSILWSSAAVATKLGIQSVHPFILANFRLIVAGISLLLFSYLFSFKNRLVPNGKEIKQLALFGLLNSTLYLGAFVLAIKYISPGIGSLATATNPLFITLFSALFLQKKPSSKDLISLMLGLTGILIASFPQVHLEGEVGKGLLILIAGIMTVSLATVYYVQTSWSLNALVINGWQVFLGGIFLLPFTLYFADFDQANFDLRFFLSAAWLIFPVSILAIRLWFYMIDKDPIAASMWIFLCPVFGYLFAYFFSAEPISIFTIVGTLMVMLGLYVGKKQSSNA</sequence>
<keyword evidence="3 6" id="KW-0812">Transmembrane</keyword>
<dbReference type="EMBL" id="SDHY01000004">
    <property type="protein sequence ID" value="RXK48789.1"/>
    <property type="molecule type" value="Genomic_DNA"/>
</dbReference>
<keyword evidence="5 6" id="KW-0472">Membrane</keyword>
<dbReference type="InterPro" id="IPR037185">
    <property type="entry name" value="EmrE-like"/>
</dbReference>
<dbReference type="RefSeq" id="WP_129027113.1">
    <property type="nucleotide sequence ID" value="NZ_SDHY01000004.1"/>
</dbReference>
<protein>
    <submittedName>
        <fullName evidence="8">EamA family transporter</fullName>
    </submittedName>
</protein>
<organism evidence="8 9">
    <name type="scientific">Aquirufa rosea</name>
    <dbReference type="NCBI Taxonomy" id="2509241"/>
    <lineage>
        <taxon>Bacteria</taxon>
        <taxon>Pseudomonadati</taxon>
        <taxon>Bacteroidota</taxon>
        <taxon>Cytophagia</taxon>
        <taxon>Cytophagales</taxon>
        <taxon>Flectobacillaceae</taxon>
        <taxon>Aquirufa</taxon>
    </lineage>
</organism>
<evidence type="ECO:0000313" key="9">
    <source>
        <dbReference type="Proteomes" id="UP000289455"/>
    </source>
</evidence>
<comment type="caution">
    <text evidence="8">The sequence shown here is derived from an EMBL/GenBank/DDBJ whole genome shotgun (WGS) entry which is preliminary data.</text>
</comment>
<dbReference type="SUPFAM" id="SSF103481">
    <property type="entry name" value="Multidrug resistance efflux transporter EmrE"/>
    <property type="match status" value="2"/>
</dbReference>
<dbReference type="InterPro" id="IPR000620">
    <property type="entry name" value="EamA_dom"/>
</dbReference>
<keyword evidence="9" id="KW-1185">Reference proteome</keyword>
<feature type="transmembrane region" description="Helical" evidence="6">
    <location>
        <begin position="264"/>
        <end position="282"/>
    </location>
</feature>
<dbReference type="PANTHER" id="PTHR32322">
    <property type="entry name" value="INNER MEMBRANE TRANSPORTER"/>
    <property type="match status" value="1"/>
</dbReference>
<evidence type="ECO:0000256" key="1">
    <source>
        <dbReference type="ARBA" id="ARBA00004141"/>
    </source>
</evidence>
<feature type="transmembrane region" description="Helical" evidence="6">
    <location>
        <begin position="123"/>
        <end position="141"/>
    </location>
</feature>
<dbReference type="GO" id="GO:0016020">
    <property type="term" value="C:membrane"/>
    <property type="evidence" value="ECO:0007669"/>
    <property type="project" value="UniProtKB-SubCell"/>
</dbReference>
<reference evidence="8 9" key="1">
    <citation type="submission" date="2019-01" db="EMBL/GenBank/DDBJ databases">
        <title>Cytophagaceae bacterium strain CAR-16.</title>
        <authorList>
            <person name="Chen W.-M."/>
        </authorList>
    </citation>
    <scope>NUCLEOTIDE SEQUENCE [LARGE SCALE GENOMIC DNA]</scope>
    <source>
        <strain evidence="8 9">CAR-16</strain>
    </source>
</reference>
<feature type="transmembrane region" description="Helical" evidence="6">
    <location>
        <begin position="211"/>
        <end position="231"/>
    </location>
</feature>
<evidence type="ECO:0000256" key="5">
    <source>
        <dbReference type="ARBA" id="ARBA00023136"/>
    </source>
</evidence>
<evidence type="ECO:0000256" key="3">
    <source>
        <dbReference type="ARBA" id="ARBA00022692"/>
    </source>
</evidence>
<comment type="subcellular location">
    <subcellularLocation>
        <location evidence="1">Membrane</location>
        <topology evidence="1">Multi-pass membrane protein</topology>
    </subcellularLocation>
</comment>
<feature type="domain" description="EamA" evidence="7">
    <location>
        <begin position="149"/>
        <end position="281"/>
    </location>
</feature>
<dbReference type="AlphaFoldDB" id="A0A4Q1BZ62"/>
<feature type="transmembrane region" description="Helical" evidence="6">
    <location>
        <begin position="68"/>
        <end position="87"/>
    </location>
</feature>
<gene>
    <name evidence="8" type="ORF">ESB04_07465</name>
</gene>
<evidence type="ECO:0000313" key="8">
    <source>
        <dbReference type="EMBL" id="RXK48789.1"/>
    </source>
</evidence>
<comment type="similarity">
    <text evidence="2">Belongs to the EamA transporter family.</text>
</comment>
<evidence type="ECO:0000259" key="7">
    <source>
        <dbReference type="Pfam" id="PF00892"/>
    </source>
</evidence>
<dbReference type="InterPro" id="IPR050638">
    <property type="entry name" value="AA-Vitamin_Transporters"/>
</dbReference>
<evidence type="ECO:0000256" key="2">
    <source>
        <dbReference type="ARBA" id="ARBA00007362"/>
    </source>
</evidence>
<proteinExistence type="inferred from homology"/>
<dbReference type="Pfam" id="PF00892">
    <property type="entry name" value="EamA"/>
    <property type="match status" value="2"/>
</dbReference>
<dbReference type="PANTHER" id="PTHR32322:SF2">
    <property type="entry name" value="EAMA DOMAIN-CONTAINING PROTEIN"/>
    <property type="match status" value="1"/>
</dbReference>